<evidence type="ECO:0000313" key="9">
    <source>
        <dbReference type="EMBL" id="KAK3586139.1"/>
    </source>
</evidence>
<proteinExistence type="predicted"/>
<reference evidence="9" key="2">
    <citation type="journal article" date="2021" name="Genome Biol. Evol.">
        <title>Developing a high-quality reference genome for a parasitic bivalve with doubly uniparental inheritance (Bivalvia: Unionida).</title>
        <authorList>
            <person name="Smith C.H."/>
        </authorList>
    </citation>
    <scope>NUCLEOTIDE SEQUENCE</scope>
    <source>
        <strain evidence="9">CHS0354</strain>
        <tissue evidence="9">Mantle</tissue>
    </source>
</reference>
<feature type="region of interest" description="Disordered" evidence="6">
    <location>
        <begin position="344"/>
        <end position="399"/>
    </location>
</feature>
<dbReference type="GO" id="GO:0005886">
    <property type="term" value="C:plasma membrane"/>
    <property type="evidence" value="ECO:0007669"/>
    <property type="project" value="TreeGrafter"/>
</dbReference>
<feature type="transmembrane region" description="Helical" evidence="7">
    <location>
        <begin position="306"/>
        <end position="333"/>
    </location>
</feature>
<feature type="compositionally biased region" description="Basic and acidic residues" evidence="6">
    <location>
        <begin position="344"/>
        <end position="362"/>
    </location>
</feature>
<evidence type="ECO:0000256" key="3">
    <source>
        <dbReference type="ARBA" id="ARBA00022989"/>
    </source>
</evidence>
<dbReference type="PANTHER" id="PTHR24028">
    <property type="entry name" value="CADHERIN-87A"/>
    <property type="match status" value="1"/>
</dbReference>
<dbReference type="GO" id="GO:0007156">
    <property type="term" value="P:homophilic cell adhesion via plasma membrane adhesion molecules"/>
    <property type="evidence" value="ECO:0007669"/>
    <property type="project" value="InterPro"/>
</dbReference>
<keyword evidence="5" id="KW-0106">Calcium</keyword>
<evidence type="ECO:0000259" key="8">
    <source>
        <dbReference type="PROSITE" id="PS50268"/>
    </source>
</evidence>
<accession>A0AAE0VQ58</accession>
<reference evidence="9" key="1">
    <citation type="journal article" date="2021" name="Genome Biol. Evol.">
        <title>A High-Quality Reference Genome for a Parasitic Bivalve with Doubly Uniparental Inheritance (Bivalvia: Unionida).</title>
        <authorList>
            <person name="Smith C.H."/>
        </authorList>
    </citation>
    <scope>NUCLEOTIDE SEQUENCE</scope>
    <source>
        <strain evidence="9">CHS0354</strain>
    </source>
</reference>
<reference evidence="9" key="3">
    <citation type="submission" date="2023-05" db="EMBL/GenBank/DDBJ databases">
        <authorList>
            <person name="Smith C.H."/>
        </authorList>
    </citation>
    <scope>NUCLEOTIDE SEQUENCE</scope>
    <source>
        <strain evidence="9">CHS0354</strain>
        <tissue evidence="9">Mantle</tissue>
    </source>
</reference>
<feature type="compositionally biased region" description="Low complexity" evidence="6">
    <location>
        <begin position="381"/>
        <end position="390"/>
    </location>
</feature>
<evidence type="ECO:0000256" key="7">
    <source>
        <dbReference type="SAM" id="Phobius"/>
    </source>
</evidence>
<keyword evidence="10" id="KW-1185">Reference proteome</keyword>
<dbReference type="InterPro" id="IPR002126">
    <property type="entry name" value="Cadherin-like_dom"/>
</dbReference>
<evidence type="ECO:0000256" key="4">
    <source>
        <dbReference type="ARBA" id="ARBA00023180"/>
    </source>
</evidence>
<feature type="domain" description="Cadherin" evidence="8">
    <location>
        <begin position="66"/>
        <end position="176"/>
    </location>
</feature>
<comment type="subcellular location">
    <subcellularLocation>
        <location evidence="1">Membrane</location>
        <topology evidence="1">Single-pass membrane protein</topology>
    </subcellularLocation>
</comment>
<comment type="caution">
    <text evidence="9">The sequence shown here is derived from an EMBL/GenBank/DDBJ whole genome shotgun (WGS) entry which is preliminary data.</text>
</comment>
<dbReference type="GO" id="GO:0005509">
    <property type="term" value="F:calcium ion binding"/>
    <property type="evidence" value="ECO:0007669"/>
    <property type="project" value="UniProtKB-UniRule"/>
</dbReference>
<evidence type="ECO:0000256" key="1">
    <source>
        <dbReference type="ARBA" id="ARBA00004167"/>
    </source>
</evidence>
<evidence type="ECO:0000313" key="10">
    <source>
        <dbReference type="Proteomes" id="UP001195483"/>
    </source>
</evidence>
<dbReference type="SUPFAM" id="SSF49313">
    <property type="entry name" value="Cadherin-like"/>
    <property type="match status" value="1"/>
</dbReference>
<keyword evidence="7" id="KW-0472">Membrane</keyword>
<evidence type="ECO:0000256" key="6">
    <source>
        <dbReference type="SAM" id="MobiDB-lite"/>
    </source>
</evidence>
<sequence length="457" mass="50966">MTRSIIISANKSRSINITYSITETNPSIKPDKMPVLRTYFGDIKNDTSFSIVLNKSLNLQALEQTVGEAVQTINIDLICGPINKHIRLIINDLNEFDPKLSILGPLNITENTTVGTVVYSLLDKASDEDRPKTSTTFNFGIHPHRVSLDTVDTKARTSYATLQVNVIDVDDQGPEFVYPGCARPCLVPEYTAVTDLSYTGPLNIAPEVIKARDLDTMNHPIVYSFYHDTSGGFFGIDGNDCTIYQVRPASQARWISQRLIIKAAEVQSNQPEALAVLMIRVRERDPALNGTNTIQEKALTEDTVTLMSVIIAVSVLLGIILIASAIIVFLLCYRYRKMVYPVTEKEENQSDKGDEASPDKDPLFTVTPMGRHGILPPLPMKDTGTGTDDAVTGKKRRSGKRAISKELEIYDGTREYEMQAALEFFWSTDKSKIKRSTRSFHTRTDHIVVRDDDIAEE</sequence>
<organism evidence="9 10">
    <name type="scientific">Potamilus streckersoni</name>
    <dbReference type="NCBI Taxonomy" id="2493646"/>
    <lineage>
        <taxon>Eukaryota</taxon>
        <taxon>Metazoa</taxon>
        <taxon>Spiralia</taxon>
        <taxon>Lophotrochozoa</taxon>
        <taxon>Mollusca</taxon>
        <taxon>Bivalvia</taxon>
        <taxon>Autobranchia</taxon>
        <taxon>Heteroconchia</taxon>
        <taxon>Palaeoheterodonta</taxon>
        <taxon>Unionida</taxon>
        <taxon>Unionoidea</taxon>
        <taxon>Unionidae</taxon>
        <taxon>Ambleminae</taxon>
        <taxon>Lampsilini</taxon>
        <taxon>Potamilus</taxon>
    </lineage>
</organism>
<name>A0AAE0VQ58_9BIVA</name>
<protein>
    <recommendedName>
        <fullName evidence="8">Cadherin domain-containing protein</fullName>
    </recommendedName>
</protein>
<evidence type="ECO:0000256" key="2">
    <source>
        <dbReference type="ARBA" id="ARBA00022692"/>
    </source>
</evidence>
<dbReference type="PROSITE" id="PS50268">
    <property type="entry name" value="CADHERIN_2"/>
    <property type="match status" value="1"/>
</dbReference>
<evidence type="ECO:0000256" key="5">
    <source>
        <dbReference type="PROSITE-ProRule" id="PRU00043"/>
    </source>
</evidence>
<dbReference type="InterPro" id="IPR015919">
    <property type="entry name" value="Cadherin-like_sf"/>
</dbReference>
<gene>
    <name evidence="9" type="ORF">CHS0354_033264</name>
</gene>
<keyword evidence="4" id="KW-0325">Glycoprotein</keyword>
<dbReference type="AlphaFoldDB" id="A0AAE0VQ58"/>
<dbReference type="PANTHER" id="PTHR24028:SF146">
    <property type="entry name" value="CADHERIN 96CB, ISOFORM D-RELATED"/>
    <property type="match status" value="1"/>
</dbReference>
<dbReference type="EMBL" id="JAEAOA010001951">
    <property type="protein sequence ID" value="KAK3586139.1"/>
    <property type="molecule type" value="Genomic_DNA"/>
</dbReference>
<dbReference type="Proteomes" id="UP001195483">
    <property type="component" value="Unassembled WGS sequence"/>
</dbReference>
<dbReference type="CDD" id="cd11304">
    <property type="entry name" value="Cadherin_repeat"/>
    <property type="match status" value="1"/>
</dbReference>
<dbReference type="InterPro" id="IPR050174">
    <property type="entry name" value="Protocadherin/Cadherin-CA"/>
</dbReference>
<keyword evidence="3 7" id="KW-1133">Transmembrane helix</keyword>
<keyword evidence="2 7" id="KW-0812">Transmembrane</keyword>